<evidence type="ECO:0000256" key="1">
    <source>
        <dbReference type="SAM" id="MobiDB-lite"/>
    </source>
</evidence>
<gene>
    <name evidence="2" type="ORF">QNH46_07860</name>
</gene>
<feature type="compositionally biased region" description="Basic and acidic residues" evidence="1">
    <location>
        <begin position="97"/>
        <end position="113"/>
    </location>
</feature>
<sequence length="113" mass="12567">MTKVYAPNKQYNGLSASVMFLNGVGETDDPHLLAWFESKGYTVEHPELDSSNSDVPIDKMTVPQLKEYAAEKKIDLGEATKKEDILKVIQDAQQLSDGKDQQKGEDQPPADKE</sequence>
<evidence type="ECO:0000313" key="3">
    <source>
        <dbReference type="Proteomes" id="UP001177943"/>
    </source>
</evidence>
<proteinExistence type="predicted"/>
<organism evidence="2 3">
    <name type="scientific">Paenibacillus woosongensis</name>
    <dbReference type="NCBI Taxonomy" id="307580"/>
    <lineage>
        <taxon>Bacteria</taxon>
        <taxon>Bacillati</taxon>
        <taxon>Bacillota</taxon>
        <taxon>Bacilli</taxon>
        <taxon>Bacillales</taxon>
        <taxon>Paenibacillaceae</taxon>
        <taxon>Paenibacillus</taxon>
    </lineage>
</organism>
<dbReference type="Proteomes" id="UP001177943">
    <property type="component" value="Chromosome"/>
</dbReference>
<feature type="region of interest" description="Disordered" evidence="1">
    <location>
        <begin position="92"/>
        <end position="113"/>
    </location>
</feature>
<evidence type="ECO:0000313" key="2">
    <source>
        <dbReference type="EMBL" id="WHX50550.1"/>
    </source>
</evidence>
<reference evidence="2" key="1">
    <citation type="submission" date="2023-05" db="EMBL/GenBank/DDBJ databases">
        <title>Comparative genomics of Bacillaceae isolates and their secondary metabolite potential.</title>
        <authorList>
            <person name="Song L."/>
            <person name="Nielsen L.J."/>
            <person name="Mohite O."/>
            <person name="Xu X."/>
            <person name="Weber T."/>
            <person name="Kovacs A.T."/>
        </authorList>
    </citation>
    <scope>NUCLEOTIDE SEQUENCE</scope>
    <source>
        <strain evidence="2">B2_4</strain>
    </source>
</reference>
<protein>
    <recommendedName>
        <fullName evidence="4">Rho termination factor N-terminal domain-containing protein</fullName>
    </recommendedName>
</protein>
<dbReference type="AlphaFoldDB" id="A0AA95I6C1"/>
<dbReference type="InterPro" id="IPR036361">
    <property type="entry name" value="SAP_dom_sf"/>
</dbReference>
<dbReference type="RefSeq" id="WP_283927611.1">
    <property type="nucleotide sequence ID" value="NZ_CP126084.1"/>
</dbReference>
<dbReference type="EMBL" id="CP126084">
    <property type="protein sequence ID" value="WHX50550.1"/>
    <property type="molecule type" value="Genomic_DNA"/>
</dbReference>
<name>A0AA95I6C1_9BACL</name>
<dbReference type="KEGG" id="pwn:QNH46_07860"/>
<accession>A0AA95I6C1</accession>
<dbReference type="Gene3D" id="1.10.720.30">
    <property type="entry name" value="SAP domain"/>
    <property type="match status" value="1"/>
</dbReference>
<evidence type="ECO:0008006" key="4">
    <source>
        <dbReference type="Google" id="ProtNLM"/>
    </source>
</evidence>